<reference evidence="2 3" key="1">
    <citation type="submission" date="2014-02" db="EMBL/GenBank/DDBJ databases">
        <title>The genome sequence of the entomopathogenic fungus Metarhizium robertsii ARSEF 2575.</title>
        <authorList>
            <person name="Giuliano Garisto Donzelli B."/>
            <person name="Roe B.A."/>
            <person name="Macmil S.L."/>
            <person name="Krasnoff S.B."/>
            <person name="Gibson D.M."/>
        </authorList>
    </citation>
    <scope>NUCLEOTIDE SEQUENCE [LARGE SCALE GENOMIC DNA]</scope>
    <source>
        <strain evidence="2 3">ARSEF 2575</strain>
    </source>
</reference>
<proteinExistence type="predicted"/>
<dbReference type="EMBL" id="JELW01000002">
    <property type="protein sequence ID" value="EXV04395.1"/>
    <property type="molecule type" value="Genomic_DNA"/>
</dbReference>
<gene>
    <name evidence="2" type="ORF">X797_002068</name>
</gene>
<name>A0A0A1V3J0_9HYPO</name>
<feature type="region of interest" description="Disordered" evidence="1">
    <location>
        <begin position="47"/>
        <end position="70"/>
    </location>
</feature>
<evidence type="ECO:0000256" key="1">
    <source>
        <dbReference type="SAM" id="MobiDB-lite"/>
    </source>
</evidence>
<dbReference type="HOGENOM" id="CLU_2758328_0_0_1"/>
<dbReference type="Proteomes" id="UP000030151">
    <property type="component" value="Unassembled WGS sequence"/>
</dbReference>
<evidence type="ECO:0000313" key="2">
    <source>
        <dbReference type="EMBL" id="EXV04395.1"/>
    </source>
</evidence>
<organism evidence="2 3">
    <name type="scientific">Metarhizium robertsii</name>
    <dbReference type="NCBI Taxonomy" id="568076"/>
    <lineage>
        <taxon>Eukaryota</taxon>
        <taxon>Fungi</taxon>
        <taxon>Dikarya</taxon>
        <taxon>Ascomycota</taxon>
        <taxon>Pezizomycotina</taxon>
        <taxon>Sordariomycetes</taxon>
        <taxon>Hypocreomycetidae</taxon>
        <taxon>Hypocreales</taxon>
        <taxon>Clavicipitaceae</taxon>
        <taxon>Metarhizium</taxon>
    </lineage>
</organism>
<dbReference type="AlphaFoldDB" id="A0A0A1V3J0"/>
<protein>
    <submittedName>
        <fullName evidence="2">Uncharacterized protein</fullName>
    </submittedName>
</protein>
<comment type="caution">
    <text evidence="2">The sequence shown here is derived from an EMBL/GenBank/DDBJ whole genome shotgun (WGS) entry which is preliminary data.</text>
</comment>
<accession>A0A0A1V3J0</accession>
<sequence>MIRPKPPLPPLANVSRVLTSSRAVSRDNGSINIRLANISYLALPKPRFSSGQSAVEPEYRPGPEDMLESG</sequence>
<evidence type="ECO:0000313" key="3">
    <source>
        <dbReference type="Proteomes" id="UP000030151"/>
    </source>
</evidence>